<dbReference type="OrthoDB" id="8858031at2"/>
<organism evidence="2 3">
    <name type="scientific">Massilia eurypsychrophila</name>
    <dbReference type="NCBI Taxonomy" id="1485217"/>
    <lineage>
        <taxon>Bacteria</taxon>
        <taxon>Pseudomonadati</taxon>
        <taxon>Pseudomonadota</taxon>
        <taxon>Betaproteobacteria</taxon>
        <taxon>Burkholderiales</taxon>
        <taxon>Oxalobacteraceae</taxon>
        <taxon>Telluria group</taxon>
        <taxon>Massilia</taxon>
    </lineage>
</organism>
<accession>A0A2G8TJ53</accession>
<keyword evidence="3" id="KW-1185">Reference proteome</keyword>
<dbReference type="RefSeq" id="WP_099786975.1">
    <property type="nucleotide sequence ID" value="NZ_JBHLYV010000001.1"/>
</dbReference>
<feature type="region of interest" description="Disordered" evidence="1">
    <location>
        <begin position="474"/>
        <end position="494"/>
    </location>
</feature>
<dbReference type="Proteomes" id="UP000230390">
    <property type="component" value="Unassembled WGS sequence"/>
</dbReference>
<gene>
    <name evidence="2" type="ORF">CR105_03065</name>
</gene>
<evidence type="ECO:0000313" key="2">
    <source>
        <dbReference type="EMBL" id="PIL46086.1"/>
    </source>
</evidence>
<evidence type="ECO:0000313" key="3">
    <source>
        <dbReference type="Proteomes" id="UP000230390"/>
    </source>
</evidence>
<proteinExistence type="predicted"/>
<feature type="region of interest" description="Disordered" evidence="1">
    <location>
        <begin position="109"/>
        <end position="139"/>
    </location>
</feature>
<reference evidence="2 3" key="1">
    <citation type="submission" date="2017-10" db="EMBL/GenBank/DDBJ databases">
        <title>Massilia psychrophilum sp. nov., a novel purple-pigmented bacterium isolated from Tianshan glacier, Xinjiang Municipality, China.</title>
        <authorList>
            <person name="Wang H."/>
        </authorList>
    </citation>
    <scope>NUCLEOTIDE SEQUENCE [LARGE SCALE GENOMIC DNA]</scope>
    <source>
        <strain evidence="2 3">JCM 30074</strain>
    </source>
</reference>
<sequence length="517" mass="55343">MAGLLDQFSNLSDDQTQGLLAAAAHMLQQSGPSTRPSGLGQILGGAHTAYQDSTLAARKRKLDEQQAKQMAEMRGLQMQEMQGGLADRGRAREQADGLRQFYVDQRLKQVPTTPGGAPQAASAMPGGPMSPKVGGPDWMQAFQADQPAPAARAPQQAALGDPYSQRMVLAQELRGAGHHAEADAQEAAALKFKPKYETKPQVVRGPDGSPMLVQTADDGTVRPISGGYGVAEKLDFRDMGGTVDGLDPYSGKRLQSFTKTKSFADRNAGARLQFDKEQAVGTGPDASEAMIDAIGMGKMAPPSGYALRNPKMLQMMERVAQKYPEFDATEYDGKKRAMRDFTTGRQGDSIRSFAVATDHLTQLKGLIGALDNKDIPLVNKYANIIAQQTGSTAPTNFDAAKGIVAKEVLKSIVAGGGGVEERQELAHLLDNAKTTKQLNGVVDTYLHLMGAQKQGLERQYELSTGRKDAATRFNYKSDADPHPPTAAQHSIVAPNGKTYSFPDAKALANFKLSAGLK</sequence>
<evidence type="ECO:0000256" key="1">
    <source>
        <dbReference type="SAM" id="MobiDB-lite"/>
    </source>
</evidence>
<comment type="caution">
    <text evidence="2">The sequence shown here is derived from an EMBL/GenBank/DDBJ whole genome shotgun (WGS) entry which is preliminary data.</text>
</comment>
<dbReference type="AlphaFoldDB" id="A0A2G8TJ53"/>
<dbReference type="EMBL" id="PDOC01000002">
    <property type="protein sequence ID" value="PIL46086.1"/>
    <property type="molecule type" value="Genomic_DNA"/>
</dbReference>
<protein>
    <submittedName>
        <fullName evidence="2">Uncharacterized protein</fullName>
    </submittedName>
</protein>
<name>A0A2G8TJ53_9BURK</name>